<reference evidence="9" key="1">
    <citation type="submission" date="2014-11" db="EMBL/GenBank/DDBJ databases">
        <authorList>
            <person name="Otto D Thomas"/>
            <person name="Naeem Raeece"/>
        </authorList>
    </citation>
    <scope>NUCLEOTIDE SEQUENCE</scope>
</reference>
<evidence type="ECO:0000256" key="5">
    <source>
        <dbReference type="ARBA" id="ARBA00023242"/>
    </source>
</evidence>
<feature type="domain" description="AP2/ERF" evidence="8">
    <location>
        <begin position="259"/>
        <end position="315"/>
    </location>
</feature>
<evidence type="ECO:0000256" key="7">
    <source>
        <dbReference type="SAM" id="MobiDB-lite"/>
    </source>
</evidence>
<evidence type="ECO:0000256" key="2">
    <source>
        <dbReference type="ARBA" id="ARBA00023015"/>
    </source>
</evidence>
<keyword evidence="6" id="KW-0175">Coiled coil</keyword>
<keyword evidence="4" id="KW-0804">Transcription</keyword>
<keyword evidence="5" id="KW-0539">Nucleus</keyword>
<protein>
    <recommendedName>
        <fullName evidence="8">AP2/ERF domain-containing protein</fullName>
    </recommendedName>
</protein>
<feature type="compositionally biased region" description="Polar residues" evidence="7">
    <location>
        <begin position="171"/>
        <end position="188"/>
    </location>
</feature>
<keyword evidence="3" id="KW-0238">DNA-binding</keyword>
<proteinExistence type="predicted"/>
<gene>
    <name evidence="9" type="ORF">Cvel_14944</name>
</gene>
<comment type="subcellular location">
    <subcellularLocation>
        <location evidence="1">Nucleus</location>
    </subcellularLocation>
</comment>
<dbReference type="EMBL" id="CDMZ01000093">
    <property type="protein sequence ID" value="CEM06533.1"/>
    <property type="molecule type" value="Genomic_DNA"/>
</dbReference>
<evidence type="ECO:0000259" key="8">
    <source>
        <dbReference type="Pfam" id="PF00847"/>
    </source>
</evidence>
<dbReference type="Gene3D" id="1.20.5.2050">
    <property type="match status" value="1"/>
</dbReference>
<sequence length="371" mass="41538">MEFDQKIEEKRAAGVWVEAVKVPFKENFKEGGALVQAGGDQRFTDRVTLAQVDPEPAGILLMTGDVDPVSTLMMMLGQEGLSAFEEDDTVMFLHADQQDLKGGAMVSAAVLGSEDRRGDGEVGQAYGLSFLNNSEGQTLKKMQRPVSIVRSLGSSLGCSSSPATSPGVLSPATSNRTPTSNAPASQPSRGFATRIFQKRRYQMRIVQNLQTDYMPKPPGYRPIPLSVLQSRPLKKLVESKSAEAKELAARVDWEKYKCDVRGVRWHPSGAWHVQFQRDVDEKIFHVRCNALFKVSLYGFEGAKQQAIAYRKRLEAEWEELQERWAEMDREDAEKRKTKRETRERWLRGEGDEDFAVGEGNYESHLEASVSS</sequence>
<evidence type="ECO:0000256" key="4">
    <source>
        <dbReference type="ARBA" id="ARBA00023163"/>
    </source>
</evidence>
<dbReference type="GO" id="GO:0005634">
    <property type="term" value="C:nucleus"/>
    <property type="evidence" value="ECO:0007669"/>
    <property type="project" value="UniProtKB-SubCell"/>
</dbReference>
<dbReference type="AlphaFoldDB" id="A0A0G4F2T8"/>
<accession>A0A0G4F2T8</accession>
<dbReference type="VEuPathDB" id="CryptoDB:Cvel_14944"/>
<evidence type="ECO:0000313" key="9">
    <source>
        <dbReference type="EMBL" id="CEM06533.1"/>
    </source>
</evidence>
<organism evidence="9">
    <name type="scientific">Chromera velia CCMP2878</name>
    <dbReference type="NCBI Taxonomy" id="1169474"/>
    <lineage>
        <taxon>Eukaryota</taxon>
        <taxon>Sar</taxon>
        <taxon>Alveolata</taxon>
        <taxon>Colpodellida</taxon>
        <taxon>Chromeraceae</taxon>
        <taxon>Chromera</taxon>
    </lineage>
</organism>
<evidence type="ECO:0000256" key="1">
    <source>
        <dbReference type="ARBA" id="ARBA00004123"/>
    </source>
</evidence>
<evidence type="ECO:0000256" key="6">
    <source>
        <dbReference type="SAM" id="Coils"/>
    </source>
</evidence>
<dbReference type="GO" id="GO:0003700">
    <property type="term" value="F:DNA-binding transcription factor activity"/>
    <property type="evidence" value="ECO:0007669"/>
    <property type="project" value="InterPro"/>
</dbReference>
<dbReference type="InterPro" id="IPR001471">
    <property type="entry name" value="AP2/ERF_dom"/>
</dbReference>
<name>A0A0G4F2T8_9ALVE</name>
<dbReference type="GO" id="GO:0003677">
    <property type="term" value="F:DNA binding"/>
    <property type="evidence" value="ECO:0007669"/>
    <property type="project" value="UniProtKB-KW"/>
</dbReference>
<feature type="region of interest" description="Disordered" evidence="7">
    <location>
        <begin position="154"/>
        <end position="190"/>
    </location>
</feature>
<evidence type="ECO:0000256" key="3">
    <source>
        <dbReference type="ARBA" id="ARBA00023125"/>
    </source>
</evidence>
<feature type="coiled-coil region" evidence="6">
    <location>
        <begin position="303"/>
        <end position="330"/>
    </location>
</feature>
<dbReference type="Pfam" id="PF00847">
    <property type="entry name" value="AP2"/>
    <property type="match status" value="1"/>
</dbReference>
<keyword evidence="2" id="KW-0805">Transcription regulation</keyword>